<evidence type="ECO:0000256" key="1">
    <source>
        <dbReference type="SAM" id="MobiDB-lite"/>
    </source>
</evidence>
<feature type="compositionally biased region" description="Polar residues" evidence="1">
    <location>
        <begin position="60"/>
        <end position="78"/>
    </location>
</feature>
<feature type="compositionally biased region" description="Polar residues" evidence="1">
    <location>
        <begin position="95"/>
        <end position="106"/>
    </location>
</feature>
<gene>
    <name evidence="2" type="ORF">O181_034883</name>
</gene>
<sequence>MDKPSSSKLPGSIEEIQEENLNEETVEGQEEMSSTERLQQKMLEMQAELLALIKKEGKNKSSSYTPQNSPLEEQTTLPRSFRPHGSPSPYPRPMATSTPYSEQRPSTLPRRVNISSQIPTPLHQEIARNTIPIVKNIVKDYNLWFYGKAFERLINKVENIAEIEGASGRDIAKQMAFWTKNEEISYHIEGILGYETAYWDQLKLDMKRRWGTVPPERRYRLSSITELFTKTQQEGGI</sequence>
<feature type="region of interest" description="Disordered" evidence="1">
    <location>
        <begin position="1"/>
        <end position="42"/>
    </location>
</feature>
<evidence type="ECO:0000313" key="3">
    <source>
        <dbReference type="Proteomes" id="UP000765509"/>
    </source>
</evidence>
<keyword evidence="3" id="KW-1185">Reference proteome</keyword>
<dbReference type="EMBL" id="AVOT02012946">
    <property type="protein sequence ID" value="MBW0495168.1"/>
    <property type="molecule type" value="Genomic_DNA"/>
</dbReference>
<dbReference type="Proteomes" id="UP000765509">
    <property type="component" value="Unassembled WGS sequence"/>
</dbReference>
<organism evidence="2 3">
    <name type="scientific">Austropuccinia psidii MF-1</name>
    <dbReference type="NCBI Taxonomy" id="1389203"/>
    <lineage>
        <taxon>Eukaryota</taxon>
        <taxon>Fungi</taxon>
        <taxon>Dikarya</taxon>
        <taxon>Basidiomycota</taxon>
        <taxon>Pucciniomycotina</taxon>
        <taxon>Pucciniomycetes</taxon>
        <taxon>Pucciniales</taxon>
        <taxon>Sphaerophragmiaceae</taxon>
        <taxon>Austropuccinia</taxon>
    </lineage>
</organism>
<evidence type="ECO:0000313" key="2">
    <source>
        <dbReference type="EMBL" id="MBW0495168.1"/>
    </source>
</evidence>
<protein>
    <submittedName>
        <fullName evidence="2">Uncharacterized protein</fullName>
    </submittedName>
</protein>
<reference evidence="2" key="1">
    <citation type="submission" date="2021-03" db="EMBL/GenBank/DDBJ databases">
        <title>Draft genome sequence of rust myrtle Austropuccinia psidii MF-1, a brazilian biotype.</title>
        <authorList>
            <person name="Quecine M.C."/>
            <person name="Pachon D.M.R."/>
            <person name="Bonatelli M.L."/>
            <person name="Correr F.H."/>
            <person name="Franceschini L.M."/>
            <person name="Leite T.F."/>
            <person name="Margarido G.R.A."/>
            <person name="Almeida C.A."/>
            <person name="Ferrarezi J.A."/>
            <person name="Labate C.A."/>
        </authorList>
    </citation>
    <scope>NUCLEOTIDE SEQUENCE</scope>
    <source>
        <strain evidence="2">MF-1</strain>
    </source>
</reference>
<dbReference type="OrthoDB" id="2152029at2759"/>
<name>A0A9Q3D4D7_9BASI</name>
<accession>A0A9Q3D4D7</accession>
<comment type="caution">
    <text evidence="2">The sequence shown here is derived from an EMBL/GenBank/DDBJ whole genome shotgun (WGS) entry which is preliminary data.</text>
</comment>
<feature type="compositionally biased region" description="Acidic residues" evidence="1">
    <location>
        <begin position="15"/>
        <end position="30"/>
    </location>
</feature>
<proteinExistence type="predicted"/>
<feature type="region of interest" description="Disordered" evidence="1">
    <location>
        <begin position="57"/>
        <end position="112"/>
    </location>
</feature>
<dbReference type="AlphaFoldDB" id="A0A9Q3D4D7"/>